<evidence type="ECO:0000256" key="2">
    <source>
        <dbReference type="SAM" id="Phobius"/>
    </source>
</evidence>
<evidence type="ECO:0000256" key="1">
    <source>
        <dbReference type="SAM" id="MobiDB-lite"/>
    </source>
</evidence>
<protein>
    <submittedName>
        <fullName evidence="3">Uncharacterized protein</fullName>
    </submittedName>
</protein>
<sequence length="88" mass="8729">MGTEAERQVPARVRRSVVVELAGTAVLLWGLGVSLGFPLALSAAGESCVVCAVFLAPAVETGASAEGPAARCATDADVPTTADEADSA</sequence>
<proteinExistence type="predicted"/>
<keyword evidence="2" id="KW-0812">Transmembrane</keyword>
<feature type="region of interest" description="Disordered" evidence="1">
    <location>
        <begin position="63"/>
        <end position="88"/>
    </location>
</feature>
<gene>
    <name evidence="3" type="ORF">Sipo8835_24340</name>
</gene>
<comment type="caution">
    <text evidence="3">The sequence shown here is derived from an EMBL/GenBank/DDBJ whole genome shotgun (WGS) entry which is preliminary data.</text>
</comment>
<reference evidence="3 4" key="1">
    <citation type="submission" date="2019-03" db="EMBL/GenBank/DDBJ databases">
        <title>Comparative genomic analyses of the sweetpotato soil rot pathogen, Streptomyces ipomoeae.</title>
        <authorList>
            <person name="Ruschel Soares N."/>
            <person name="Badger J.H."/>
            <person name="Huguet-Tapia J.C."/>
            <person name="Clark C.A."/>
            <person name="Pettis G.S."/>
        </authorList>
    </citation>
    <scope>NUCLEOTIDE SEQUENCE [LARGE SCALE GENOMIC DNA]</scope>
    <source>
        <strain evidence="3 4">88-35</strain>
    </source>
</reference>
<dbReference type="EMBL" id="SPAZ01000200">
    <property type="protein sequence ID" value="TQE29992.1"/>
    <property type="molecule type" value="Genomic_DNA"/>
</dbReference>
<keyword evidence="2" id="KW-1133">Transmembrane helix</keyword>
<accession>A0AAE8W2G5</accession>
<dbReference type="AlphaFoldDB" id="A0AAE8W2G5"/>
<evidence type="ECO:0000313" key="3">
    <source>
        <dbReference type="EMBL" id="TQE29992.1"/>
    </source>
</evidence>
<dbReference type="Proteomes" id="UP000318720">
    <property type="component" value="Unassembled WGS sequence"/>
</dbReference>
<evidence type="ECO:0000313" key="4">
    <source>
        <dbReference type="Proteomes" id="UP000318720"/>
    </source>
</evidence>
<keyword evidence="2" id="KW-0472">Membrane</keyword>
<organism evidence="3 4">
    <name type="scientific">Streptomyces ipomoeae</name>
    <dbReference type="NCBI Taxonomy" id="103232"/>
    <lineage>
        <taxon>Bacteria</taxon>
        <taxon>Bacillati</taxon>
        <taxon>Actinomycetota</taxon>
        <taxon>Actinomycetes</taxon>
        <taxon>Kitasatosporales</taxon>
        <taxon>Streptomycetaceae</taxon>
        <taxon>Streptomyces</taxon>
    </lineage>
</organism>
<feature type="transmembrane region" description="Helical" evidence="2">
    <location>
        <begin position="21"/>
        <end position="41"/>
    </location>
</feature>
<name>A0AAE8W2G5_9ACTN</name>